<evidence type="ECO:0000313" key="1">
    <source>
        <dbReference type="EnsemblMetazoa" id="PPA30267.1"/>
    </source>
</evidence>
<organism evidence="1 2">
    <name type="scientific">Pristionchus pacificus</name>
    <name type="common">Parasitic nematode worm</name>
    <dbReference type="NCBI Taxonomy" id="54126"/>
    <lineage>
        <taxon>Eukaryota</taxon>
        <taxon>Metazoa</taxon>
        <taxon>Ecdysozoa</taxon>
        <taxon>Nematoda</taxon>
        <taxon>Chromadorea</taxon>
        <taxon>Rhabditida</taxon>
        <taxon>Rhabditina</taxon>
        <taxon>Diplogasteromorpha</taxon>
        <taxon>Diplogasteroidea</taxon>
        <taxon>Neodiplogasteridae</taxon>
        <taxon>Pristionchus</taxon>
    </lineage>
</organism>
<dbReference type="SUPFAM" id="SSF56752">
    <property type="entry name" value="D-aminoacid aminotransferase-like PLP-dependent enzymes"/>
    <property type="match status" value="1"/>
</dbReference>
<dbReference type="EnsemblMetazoa" id="PPA30267.1">
    <property type="protein sequence ID" value="PPA30267.1"/>
    <property type="gene ID" value="WBGene00203135"/>
</dbReference>
<dbReference type="AlphaFoldDB" id="A0A2A6BR75"/>
<dbReference type="GO" id="GO:0003824">
    <property type="term" value="F:catalytic activity"/>
    <property type="evidence" value="ECO:0007669"/>
    <property type="project" value="InterPro"/>
</dbReference>
<reference evidence="2" key="1">
    <citation type="journal article" date="2008" name="Nat. Genet.">
        <title>The Pristionchus pacificus genome provides a unique perspective on nematode lifestyle and parasitism.</title>
        <authorList>
            <person name="Dieterich C."/>
            <person name="Clifton S.W."/>
            <person name="Schuster L.N."/>
            <person name="Chinwalla A."/>
            <person name="Delehaunty K."/>
            <person name="Dinkelacker I."/>
            <person name="Fulton L."/>
            <person name="Fulton R."/>
            <person name="Godfrey J."/>
            <person name="Minx P."/>
            <person name="Mitreva M."/>
            <person name="Roeseler W."/>
            <person name="Tian H."/>
            <person name="Witte H."/>
            <person name="Yang S.P."/>
            <person name="Wilson R.K."/>
            <person name="Sommer R.J."/>
        </authorList>
    </citation>
    <scope>NUCLEOTIDE SEQUENCE [LARGE SCALE GENOMIC DNA]</scope>
    <source>
        <strain evidence="2">PS312</strain>
    </source>
</reference>
<sequence length="182" mass="21490">MRCEFANRDETRDQQYEVHCELKNAHAKELRGWERLDNGLLRELRRASKIDILEFKLGQIYASTFHALRRYIGDLHVETLRISDPFVFCWEAHCDRFHSSLAHYEFTHFSGSQYILGDFTKNAATELQSLKIFDWHTGRRFDLWMLIVSTLNNSGIVKARHFPDIDHGVMDNKHLCIHAEKI</sequence>
<proteinExistence type="predicted"/>
<accession>A0A8R1YPS8</accession>
<evidence type="ECO:0000313" key="2">
    <source>
        <dbReference type="Proteomes" id="UP000005239"/>
    </source>
</evidence>
<name>A0A2A6BR75_PRIPA</name>
<protein>
    <submittedName>
        <fullName evidence="1">Uncharacterized protein</fullName>
    </submittedName>
</protein>
<accession>A0A2A6BR75</accession>
<dbReference type="InterPro" id="IPR036038">
    <property type="entry name" value="Aminotransferase-like"/>
</dbReference>
<keyword evidence="2" id="KW-1185">Reference proteome</keyword>
<gene>
    <name evidence="1" type="primary">WBGene00203135</name>
</gene>
<reference evidence="1" key="2">
    <citation type="submission" date="2022-06" db="UniProtKB">
        <authorList>
            <consortium name="EnsemblMetazoa"/>
        </authorList>
    </citation>
    <scope>IDENTIFICATION</scope>
    <source>
        <strain evidence="1">PS312</strain>
    </source>
</reference>
<dbReference type="Proteomes" id="UP000005239">
    <property type="component" value="Unassembled WGS sequence"/>
</dbReference>